<comment type="caution">
    <text evidence="1">The sequence shown here is derived from an EMBL/GenBank/DDBJ whole genome shotgun (WGS) entry which is preliminary data.</text>
</comment>
<dbReference type="Proteomes" id="UP001595443">
    <property type="component" value="Unassembled WGS sequence"/>
</dbReference>
<evidence type="ECO:0000313" key="1">
    <source>
        <dbReference type="EMBL" id="MFC2970596.1"/>
    </source>
</evidence>
<accession>A0ABV7ANT5</accession>
<dbReference type="InterPro" id="IPR023373">
    <property type="entry name" value="YmcC_sf"/>
</dbReference>
<name>A0ABV7ANT5_9RHOB</name>
<dbReference type="InterPro" id="IPR021308">
    <property type="entry name" value="GfcB"/>
</dbReference>
<gene>
    <name evidence="1" type="ORF">ACFOES_21065</name>
</gene>
<evidence type="ECO:0000313" key="2">
    <source>
        <dbReference type="Proteomes" id="UP001595443"/>
    </source>
</evidence>
<dbReference type="Gene3D" id="2.40.360.10">
    <property type="entry name" value="YmcC-like"/>
    <property type="match status" value="1"/>
</dbReference>
<reference evidence="2" key="1">
    <citation type="journal article" date="2019" name="Int. J. Syst. Evol. Microbiol.">
        <title>The Global Catalogue of Microorganisms (GCM) 10K type strain sequencing project: providing services to taxonomists for standard genome sequencing and annotation.</title>
        <authorList>
            <consortium name="The Broad Institute Genomics Platform"/>
            <consortium name="The Broad Institute Genome Sequencing Center for Infectious Disease"/>
            <person name="Wu L."/>
            <person name="Ma J."/>
        </authorList>
    </citation>
    <scope>NUCLEOTIDE SEQUENCE [LARGE SCALE GENOMIC DNA]</scope>
    <source>
        <strain evidence="2">KCTC 62192</strain>
    </source>
</reference>
<dbReference type="EMBL" id="JBHRSK010000043">
    <property type="protein sequence ID" value="MFC2970596.1"/>
    <property type="molecule type" value="Genomic_DNA"/>
</dbReference>
<keyword evidence="2" id="KW-1185">Reference proteome</keyword>
<keyword evidence="1" id="KW-0449">Lipoprotein</keyword>
<organism evidence="1 2">
    <name type="scientific">Acidimangrovimonas pyrenivorans</name>
    <dbReference type="NCBI Taxonomy" id="2030798"/>
    <lineage>
        <taxon>Bacteria</taxon>
        <taxon>Pseudomonadati</taxon>
        <taxon>Pseudomonadota</taxon>
        <taxon>Alphaproteobacteria</taxon>
        <taxon>Rhodobacterales</taxon>
        <taxon>Paracoccaceae</taxon>
        <taxon>Acidimangrovimonas</taxon>
    </lineage>
</organism>
<dbReference type="SUPFAM" id="SSF159270">
    <property type="entry name" value="YmcC-like"/>
    <property type="match status" value="1"/>
</dbReference>
<protein>
    <submittedName>
        <fullName evidence="1">YjbF family lipoprotein</fullName>
    </submittedName>
</protein>
<proteinExistence type="predicted"/>
<dbReference type="RefSeq" id="WP_377835696.1">
    <property type="nucleotide sequence ID" value="NZ_JBHRSK010000043.1"/>
</dbReference>
<sequence>MRTTLIALVLLSGCAQTGPLAGKLDAMIGGNRHPKGPSVIEVTPSALPHAGERLHATIAARNATATLAIEAVNGTVTTWHTADNVTLSFDRGVLVGTRGLGDDLMGAGAEKTLTALAGGNPGPYRRQLRYLDGENHSVYVSAGCTMTAGSTELFNGQRLRRHDELCKTFHQSFTNTFWTDAHGTVRRARQWVGPEVGYLETWR</sequence>
<dbReference type="Pfam" id="PF11102">
    <property type="entry name" value="YjbF"/>
    <property type="match status" value="1"/>
</dbReference>